<name>A0A9E7ENF3_9LILI</name>
<evidence type="ECO:0000313" key="2">
    <source>
        <dbReference type="Proteomes" id="UP001055439"/>
    </source>
</evidence>
<accession>A0A9E7ENF3</accession>
<organism evidence="1 2">
    <name type="scientific">Musa troglodytarum</name>
    <name type="common">fe'i banana</name>
    <dbReference type="NCBI Taxonomy" id="320322"/>
    <lineage>
        <taxon>Eukaryota</taxon>
        <taxon>Viridiplantae</taxon>
        <taxon>Streptophyta</taxon>
        <taxon>Embryophyta</taxon>
        <taxon>Tracheophyta</taxon>
        <taxon>Spermatophyta</taxon>
        <taxon>Magnoliopsida</taxon>
        <taxon>Liliopsida</taxon>
        <taxon>Zingiberales</taxon>
        <taxon>Musaceae</taxon>
        <taxon>Musa</taxon>
    </lineage>
</organism>
<gene>
    <name evidence="1" type="ORF">MUK42_01991</name>
</gene>
<reference evidence="1" key="1">
    <citation type="submission" date="2022-05" db="EMBL/GenBank/DDBJ databases">
        <title>The Musa troglodytarum L. genome provides insights into the mechanism of non-climacteric behaviour and enrichment of carotenoids.</title>
        <authorList>
            <person name="Wang J."/>
        </authorList>
    </citation>
    <scope>NUCLEOTIDE SEQUENCE</scope>
    <source>
        <tissue evidence="1">Leaf</tissue>
    </source>
</reference>
<dbReference type="AlphaFoldDB" id="A0A9E7ENF3"/>
<keyword evidence="2" id="KW-1185">Reference proteome</keyword>
<sequence>MSEAAVYIAEALHWFYLALANLLGKLNMTSFNIVTHMQMTLDIGLNLRPGSKRKYSADFEEHIDVVIKSREVSKSLDFLAQSKRLKQTSFIANTGHPNSDLCTSMVDDTSDYQDGMNKMSFQVPVGPVHANQYLQVQPSPGTRPYRSVPVSI</sequence>
<evidence type="ECO:0000313" key="1">
    <source>
        <dbReference type="EMBL" id="URD80739.1"/>
    </source>
</evidence>
<protein>
    <submittedName>
        <fullName evidence="1">Uncharacterized protein</fullName>
    </submittedName>
</protein>
<dbReference type="Proteomes" id="UP001055439">
    <property type="component" value="Chromosome 10"/>
</dbReference>
<proteinExistence type="predicted"/>
<dbReference type="OrthoDB" id="286637at2759"/>
<dbReference type="EMBL" id="CP097503">
    <property type="protein sequence ID" value="URD80739.1"/>
    <property type="molecule type" value="Genomic_DNA"/>
</dbReference>